<evidence type="ECO:0008006" key="3">
    <source>
        <dbReference type="Google" id="ProtNLM"/>
    </source>
</evidence>
<proteinExistence type="predicted"/>
<gene>
    <name evidence="1" type="ORF">PoB_000136500</name>
</gene>
<organism evidence="1 2">
    <name type="scientific">Plakobranchus ocellatus</name>
    <dbReference type="NCBI Taxonomy" id="259542"/>
    <lineage>
        <taxon>Eukaryota</taxon>
        <taxon>Metazoa</taxon>
        <taxon>Spiralia</taxon>
        <taxon>Lophotrochozoa</taxon>
        <taxon>Mollusca</taxon>
        <taxon>Gastropoda</taxon>
        <taxon>Heterobranchia</taxon>
        <taxon>Euthyneura</taxon>
        <taxon>Panpulmonata</taxon>
        <taxon>Sacoglossa</taxon>
        <taxon>Placobranchoidea</taxon>
        <taxon>Plakobranchidae</taxon>
        <taxon>Plakobranchus</taxon>
    </lineage>
</organism>
<evidence type="ECO:0000313" key="2">
    <source>
        <dbReference type="Proteomes" id="UP000735302"/>
    </source>
</evidence>
<sequence length="94" mass="10495">MRVFWLRVITRCTIQRRLYCSCAAAWSWWLGLPASRPPLLPVWRPLLSAPAPDAPASACKLLNTLGVWISLSAPGLSFAAGYTHLSLDCPYRMH</sequence>
<dbReference type="AlphaFoldDB" id="A0AAV3XWT1"/>
<dbReference type="EMBL" id="BLXT01000172">
    <property type="protein sequence ID" value="GFN74859.1"/>
    <property type="molecule type" value="Genomic_DNA"/>
</dbReference>
<keyword evidence="2" id="KW-1185">Reference proteome</keyword>
<evidence type="ECO:0000313" key="1">
    <source>
        <dbReference type="EMBL" id="GFN74859.1"/>
    </source>
</evidence>
<name>A0AAV3XWT1_9GAST</name>
<dbReference type="Proteomes" id="UP000735302">
    <property type="component" value="Unassembled WGS sequence"/>
</dbReference>
<comment type="caution">
    <text evidence="1">The sequence shown here is derived from an EMBL/GenBank/DDBJ whole genome shotgun (WGS) entry which is preliminary data.</text>
</comment>
<accession>A0AAV3XWT1</accession>
<reference evidence="1 2" key="1">
    <citation type="journal article" date="2021" name="Elife">
        <title>Chloroplast acquisition without the gene transfer in kleptoplastic sea slugs, Plakobranchus ocellatus.</title>
        <authorList>
            <person name="Maeda T."/>
            <person name="Takahashi S."/>
            <person name="Yoshida T."/>
            <person name="Shimamura S."/>
            <person name="Takaki Y."/>
            <person name="Nagai Y."/>
            <person name="Toyoda A."/>
            <person name="Suzuki Y."/>
            <person name="Arimoto A."/>
            <person name="Ishii H."/>
            <person name="Satoh N."/>
            <person name="Nishiyama T."/>
            <person name="Hasebe M."/>
            <person name="Maruyama T."/>
            <person name="Minagawa J."/>
            <person name="Obokata J."/>
            <person name="Shigenobu S."/>
        </authorList>
    </citation>
    <scope>NUCLEOTIDE SEQUENCE [LARGE SCALE GENOMIC DNA]</scope>
</reference>
<protein>
    <recommendedName>
        <fullName evidence="3">Secreted protein</fullName>
    </recommendedName>
</protein>